<evidence type="ECO:0000313" key="7">
    <source>
        <dbReference type="EMBL" id="MED6115436.1"/>
    </source>
</evidence>
<comment type="caution">
    <text evidence="7">The sequence shown here is derived from an EMBL/GenBank/DDBJ whole genome shotgun (WGS) entry which is preliminary data.</text>
</comment>
<dbReference type="InterPro" id="IPR026992">
    <property type="entry name" value="DIOX_N"/>
</dbReference>
<keyword evidence="2 5" id="KW-0479">Metal-binding</keyword>
<sequence>MSLNRYPDNEAAEMVEEQHLKFGASIEVPNVQEMVKNNPLEVPQRYTRSTQEMEKVNYLTHLSSQIPVIDFALLSSGNSPELLKLDKACEEWGFFLLVNHGVEKEVVQRMKEATTEFFNLPIEEKEKYAMPPNDVHGYGHAYVVSQDQILDWSDLMMLLIYPTRCRRLQCWPNTPKGFKGIIEAYSSEVNRVSRELLSSLSVIMGMENHVLLELHKEIIQGLRMNYYPPCITPENVLGVSPHSDSGTITLLMQNDDVCGLEIRHNGGWVPVVPKSDALIVNVGDILEIWSNGKYKSIEHRAVTNKNKVRISYATFISPWDDVEVEPLDHMVDPENPKLYKKVIFGEYLRQSLQRKMEGKAHTDVARIN</sequence>
<dbReference type="InterPro" id="IPR044861">
    <property type="entry name" value="IPNS-like_FE2OG_OXY"/>
</dbReference>
<dbReference type="Gene3D" id="2.60.120.330">
    <property type="entry name" value="B-lactam Antibiotic, Isopenicillin N Synthase, Chain"/>
    <property type="match status" value="1"/>
</dbReference>
<dbReference type="Proteomes" id="UP001341840">
    <property type="component" value="Unassembled WGS sequence"/>
</dbReference>
<protein>
    <recommendedName>
        <fullName evidence="6">Fe2OG dioxygenase domain-containing protein</fullName>
    </recommendedName>
</protein>
<evidence type="ECO:0000256" key="3">
    <source>
        <dbReference type="ARBA" id="ARBA00022896"/>
    </source>
</evidence>
<keyword evidence="8" id="KW-1185">Reference proteome</keyword>
<keyword evidence="4 5" id="KW-0408">Iron</keyword>
<proteinExistence type="inferred from homology"/>
<evidence type="ECO:0000259" key="6">
    <source>
        <dbReference type="PROSITE" id="PS51471"/>
    </source>
</evidence>
<feature type="domain" description="Fe2OG dioxygenase" evidence="6">
    <location>
        <begin position="218"/>
        <end position="318"/>
    </location>
</feature>
<organism evidence="7 8">
    <name type="scientific">Stylosanthes scabra</name>
    <dbReference type="NCBI Taxonomy" id="79078"/>
    <lineage>
        <taxon>Eukaryota</taxon>
        <taxon>Viridiplantae</taxon>
        <taxon>Streptophyta</taxon>
        <taxon>Embryophyta</taxon>
        <taxon>Tracheophyta</taxon>
        <taxon>Spermatophyta</taxon>
        <taxon>Magnoliopsida</taxon>
        <taxon>eudicotyledons</taxon>
        <taxon>Gunneridae</taxon>
        <taxon>Pentapetalae</taxon>
        <taxon>rosids</taxon>
        <taxon>fabids</taxon>
        <taxon>Fabales</taxon>
        <taxon>Fabaceae</taxon>
        <taxon>Papilionoideae</taxon>
        <taxon>50 kb inversion clade</taxon>
        <taxon>dalbergioids sensu lato</taxon>
        <taxon>Dalbergieae</taxon>
        <taxon>Pterocarpus clade</taxon>
        <taxon>Stylosanthes</taxon>
    </lineage>
</organism>
<evidence type="ECO:0000256" key="4">
    <source>
        <dbReference type="ARBA" id="ARBA00023004"/>
    </source>
</evidence>
<dbReference type="InterPro" id="IPR005123">
    <property type="entry name" value="Oxoglu/Fe-dep_dioxygenase_dom"/>
</dbReference>
<dbReference type="InterPro" id="IPR027443">
    <property type="entry name" value="IPNS-like_sf"/>
</dbReference>
<evidence type="ECO:0000256" key="2">
    <source>
        <dbReference type="ARBA" id="ARBA00022723"/>
    </source>
</evidence>
<dbReference type="Pfam" id="PF03171">
    <property type="entry name" value="2OG-FeII_Oxy"/>
    <property type="match status" value="1"/>
</dbReference>
<dbReference type="EMBL" id="JASCZI010001754">
    <property type="protein sequence ID" value="MED6115436.1"/>
    <property type="molecule type" value="Genomic_DNA"/>
</dbReference>
<keyword evidence="5" id="KW-0560">Oxidoreductase</keyword>
<dbReference type="PROSITE" id="PS51471">
    <property type="entry name" value="FE2OG_OXY"/>
    <property type="match status" value="1"/>
</dbReference>
<name>A0ABU6QUX6_9FABA</name>
<evidence type="ECO:0000256" key="1">
    <source>
        <dbReference type="ARBA" id="ARBA00008056"/>
    </source>
</evidence>
<accession>A0ABU6QUX6</accession>
<dbReference type="SUPFAM" id="SSF51197">
    <property type="entry name" value="Clavaminate synthase-like"/>
    <property type="match status" value="1"/>
</dbReference>
<dbReference type="PANTHER" id="PTHR47991">
    <property type="entry name" value="OXOGLUTARATE/IRON-DEPENDENT DIOXYGENASE"/>
    <property type="match status" value="1"/>
</dbReference>
<dbReference type="InterPro" id="IPR050295">
    <property type="entry name" value="Plant_2OG-oxidoreductases"/>
</dbReference>
<evidence type="ECO:0000256" key="5">
    <source>
        <dbReference type="RuleBase" id="RU003682"/>
    </source>
</evidence>
<reference evidence="7 8" key="1">
    <citation type="journal article" date="2023" name="Plants (Basel)">
        <title>Bridging the Gap: Combining Genomics and Transcriptomics Approaches to Understand Stylosanthes scabra, an Orphan Legume from the Brazilian Caatinga.</title>
        <authorList>
            <person name="Ferreira-Neto J.R.C."/>
            <person name="da Silva M.D."/>
            <person name="Binneck E."/>
            <person name="de Melo N.F."/>
            <person name="da Silva R.H."/>
            <person name="de Melo A.L.T.M."/>
            <person name="Pandolfi V."/>
            <person name="Bustamante F.O."/>
            <person name="Brasileiro-Vidal A.C."/>
            <person name="Benko-Iseppon A.M."/>
        </authorList>
    </citation>
    <scope>NUCLEOTIDE SEQUENCE [LARGE SCALE GENOMIC DNA]</scope>
    <source>
        <tissue evidence="7">Leaves</tissue>
    </source>
</reference>
<comment type="similarity">
    <text evidence="1 5">Belongs to the iron/ascorbate-dependent oxidoreductase family.</text>
</comment>
<gene>
    <name evidence="7" type="ORF">PIB30_090522</name>
</gene>
<keyword evidence="3" id="KW-0847">Vitamin C</keyword>
<evidence type="ECO:0000313" key="8">
    <source>
        <dbReference type="Proteomes" id="UP001341840"/>
    </source>
</evidence>
<dbReference type="Pfam" id="PF14226">
    <property type="entry name" value="DIOX_N"/>
    <property type="match status" value="1"/>
</dbReference>